<dbReference type="Proteomes" id="UP000265703">
    <property type="component" value="Unassembled WGS sequence"/>
</dbReference>
<name>A0A397S9J9_9GLOM</name>
<dbReference type="STRING" id="658196.A0A397S9J9"/>
<evidence type="ECO:0000313" key="1">
    <source>
        <dbReference type="EMBL" id="RIA82172.1"/>
    </source>
</evidence>
<organism evidence="1 2">
    <name type="scientific">Glomus cerebriforme</name>
    <dbReference type="NCBI Taxonomy" id="658196"/>
    <lineage>
        <taxon>Eukaryota</taxon>
        <taxon>Fungi</taxon>
        <taxon>Fungi incertae sedis</taxon>
        <taxon>Mucoromycota</taxon>
        <taxon>Glomeromycotina</taxon>
        <taxon>Glomeromycetes</taxon>
        <taxon>Glomerales</taxon>
        <taxon>Glomeraceae</taxon>
        <taxon>Glomus</taxon>
    </lineage>
</organism>
<accession>A0A397S9J9</accession>
<protein>
    <submittedName>
        <fullName evidence="1">Uncharacterized protein</fullName>
    </submittedName>
</protein>
<evidence type="ECO:0000313" key="2">
    <source>
        <dbReference type="Proteomes" id="UP000265703"/>
    </source>
</evidence>
<comment type="caution">
    <text evidence="1">The sequence shown here is derived from an EMBL/GenBank/DDBJ whole genome shotgun (WGS) entry which is preliminary data.</text>
</comment>
<dbReference type="OrthoDB" id="2355490at2759"/>
<gene>
    <name evidence="1" type="ORF">C1645_835785</name>
</gene>
<dbReference type="EMBL" id="QKYT01000696">
    <property type="protein sequence ID" value="RIA82172.1"/>
    <property type="molecule type" value="Genomic_DNA"/>
</dbReference>
<keyword evidence="2" id="KW-1185">Reference proteome</keyword>
<reference evidence="1 2" key="1">
    <citation type="submission" date="2018-06" db="EMBL/GenBank/DDBJ databases">
        <title>Comparative genomics reveals the genomic features of Rhizophagus irregularis, R. cerebriforme, R. diaphanum and Gigaspora rosea, and their symbiotic lifestyle signature.</title>
        <authorList>
            <person name="Morin E."/>
            <person name="San Clemente H."/>
            <person name="Chen E.C.H."/>
            <person name="De La Providencia I."/>
            <person name="Hainaut M."/>
            <person name="Kuo A."/>
            <person name="Kohler A."/>
            <person name="Murat C."/>
            <person name="Tang N."/>
            <person name="Roy S."/>
            <person name="Loubradou J."/>
            <person name="Henrissat B."/>
            <person name="Grigoriev I.V."/>
            <person name="Corradi N."/>
            <person name="Roux C."/>
            <person name="Martin F.M."/>
        </authorList>
    </citation>
    <scope>NUCLEOTIDE SEQUENCE [LARGE SCALE GENOMIC DNA]</scope>
    <source>
        <strain evidence="1 2">DAOM 227022</strain>
    </source>
</reference>
<proteinExistence type="predicted"/>
<sequence>MFNTFAIKKKAWEKKTTTKKDAVLTLAICEIVLNPKHPKISSQNSTMMTPKVWSKLVNPTDNWTKVSLEEVEDPHLKAINNIDSPNEAVELYEKEKLISVIRHFNIEETNIKDSFAKNIKLFITALSKPISLLYTYGASWEFQASENLAKLLKNGIEDYYYNFQDGKFDKNLIPIYLILAGAKTEKS</sequence>
<dbReference type="AlphaFoldDB" id="A0A397S9J9"/>